<feature type="region of interest" description="Disordered" evidence="1">
    <location>
        <begin position="1"/>
        <end position="49"/>
    </location>
</feature>
<evidence type="ECO:0000313" key="3">
    <source>
        <dbReference type="Proteomes" id="UP000246464"/>
    </source>
</evidence>
<organism evidence="2 3">
    <name type="scientific">Scophthalmus maximus</name>
    <name type="common">Turbot</name>
    <name type="synonym">Psetta maxima</name>
    <dbReference type="NCBI Taxonomy" id="52904"/>
    <lineage>
        <taxon>Eukaryota</taxon>
        <taxon>Metazoa</taxon>
        <taxon>Chordata</taxon>
        <taxon>Craniata</taxon>
        <taxon>Vertebrata</taxon>
        <taxon>Euteleostomi</taxon>
        <taxon>Actinopterygii</taxon>
        <taxon>Neopterygii</taxon>
        <taxon>Teleostei</taxon>
        <taxon>Neoteleostei</taxon>
        <taxon>Acanthomorphata</taxon>
        <taxon>Carangaria</taxon>
        <taxon>Pleuronectiformes</taxon>
        <taxon>Pleuronectoidei</taxon>
        <taxon>Scophthalmidae</taxon>
        <taxon>Scophthalmus</taxon>
    </lineage>
</organism>
<reference evidence="2 3" key="1">
    <citation type="submission" date="2017-12" db="EMBL/GenBank/DDBJ databases">
        <title>Integrating genomic resources of turbot (Scophthalmus maximus) in depth evaluation of genetic and physical mapping variation across individuals.</title>
        <authorList>
            <person name="Martinez P."/>
        </authorList>
    </citation>
    <scope>NUCLEOTIDE SEQUENCE [LARGE SCALE GENOMIC DNA]</scope>
</reference>
<dbReference type="Proteomes" id="UP000246464">
    <property type="component" value="Chromosome 2"/>
</dbReference>
<protein>
    <submittedName>
        <fullName evidence="2">Pentapeptide domain containing protein</fullName>
    </submittedName>
</protein>
<gene>
    <name evidence="2" type="ORF">SMAX5B_017500</name>
</gene>
<evidence type="ECO:0000256" key="1">
    <source>
        <dbReference type="SAM" id="MobiDB-lite"/>
    </source>
</evidence>
<dbReference type="AlphaFoldDB" id="A0A2U9B3P7"/>
<proteinExistence type="predicted"/>
<sequence length="139" mass="14808">MSPTLPVRDRVQSSGGPDLWGSRSLGVQSSGGPDLQGPDLRGPDLRGPDLLGVQTSGVQTSGVQLLHLDGENRGDSVCPPLISRVHSELSSSLVTRLASLRRLADAQWSRRAPAWQKSTLLSVRPVGTRADEFTSSSRV</sequence>
<keyword evidence="3" id="KW-1185">Reference proteome</keyword>
<dbReference type="EMBL" id="CP026244">
    <property type="protein sequence ID" value="AWO98378.1"/>
    <property type="molecule type" value="Genomic_DNA"/>
</dbReference>
<evidence type="ECO:0000313" key="2">
    <source>
        <dbReference type="EMBL" id="AWO98378.1"/>
    </source>
</evidence>
<name>A0A2U9B3P7_SCOMX</name>
<accession>A0A2U9B3P7</accession>